<dbReference type="InterPro" id="IPR047192">
    <property type="entry name" value="Euk_RPA1_DBD_C"/>
</dbReference>
<proteinExistence type="inferred from homology"/>
<dbReference type="Pfam" id="PF08646">
    <property type="entry name" value="Rep_fac-A_C"/>
    <property type="match status" value="1"/>
</dbReference>
<evidence type="ECO:0000256" key="3">
    <source>
        <dbReference type="ARBA" id="ARBA00022771"/>
    </source>
</evidence>
<dbReference type="InterPro" id="IPR003871">
    <property type="entry name" value="RFA1B/D_OB_1st"/>
</dbReference>
<dbReference type="AlphaFoldDB" id="A0AAD5ZIU4"/>
<evidence type="ECO:0000313" key="8">
    <source>
        <dbReference type="EMBL" id="KAJ3698704.1"/>
    </source>
</evidence>
<dbReference type="SUPFAM" id="SSF50249">
    <property type="entry name" value="Nucleic acid-binding proteins"/>
    <property type="match status" value="2"/>
</dbReference>
<keyword evidence="5" id="KW-0238">DNA-binding</keyword>
<evidence type="ECO:0000313" key="9">
    <source>
        <dbReference type="Proteomes" id="UP001210211"/>
    </source>
</evidence>
<dbReference type="PANTHER" id="PTHR47165:SF4">
    <property type="entry name" value="OS03G0429900 PROTEIN"/>
    <property type="match status" value="1"/>
</dbReference>
<dbReference type="CDD" id="cd04476">
    <property type="entry name" value="RPA1_DBD_C"/>
    <property type="match status" value="1"/>
</dbReference>
<comment type="similarity">
    <text evidence="1">Belongs to the replication factor A protein 1 family.</text>
</comment>
<dbReference type="EMBL" id="JAMRDG010000001">
    <property type="protein sequence ID" value="KAJ3698704.1"/>
    <property type="molecule type" value="Genomic_DNA"/>
</dbReference>
<evidence type="ECO:0000259" key="6">
    <source>
        <dbReference type="Pfam" id="PF02721"/>
    </source>
</evidence>
<dbReference type="InterPro" id="IPR013955">
    <property type="entry name" value="Rep_factor-A_C"/>
</dbReference>
<feature type="domain" description="Replication protein A 70 kDa DNA-binding subunit B/D first OB fold" evidence="6">
    <location>
        <begin position="13"/>
        <end position="107"/>
    </location>
</feature>
<accession>A0AAD5ZIU4</accession>
<feature type="domain" description="Replication factor A C-terminal" evidence="7">
    <location>
        <begin position="212"/>
        <end position="325"/>
    </location>
</feature>
<dbReference type="GO" id="GO:0008270">
    <property type="term" value="F:zinc ion binding"/>
    <property type="evidence" value="ECO:0007669"/>
    <property type="project" value="UniProtKB-KW"/>
</dbReference>
<keyword evidence="3" id="KW-0863">Zinc-finger</keyword>
<dbReference type="Pfam" id="PF02721">
    <property type="entry name" value="DUF223"/>
    <property type="match status" value="1"/>
</dbReference>
<evidence type="ECO:0000256" key="1">
    <source>
        <dbReference type="ARBA" id="ARBA00005690"/>
    </source>
</evidence>
<dbReference type="GO" id="GO:0003677">
    <property type="term" value="F:DNA binding"/>
    <property type="evidence" value="ECO:0007669"/>
    <property type="project" value="UniProtKB-KW"/>
</dbReference>
<dbReference type="Gene3D" id="2.40.50.140">
    <property type="entry name" value="Nucleic acid-binding proteins"/>
    <property type="match status" value="2"/>
</dbReference>
<reference evidence="8 9" key="1">
    <citation type="journal article" date="2022" name="Cell">
        <title>Repeat-based holocentromeres influence genome architecture and karyotype evolution.</title>
        <authorList>
            <person name="Hofstatter P.G."/>
            <person name="Thangavel G."/>
            <person name="Lux T."/>
            <person name="Neumann P."/>
            <person name="Vondrak T."/>
            <person name="Novak P."/>
            <person name="Zhang M."/>
            <person name="Costa L."/>
            <person name="Castellani M."/>
            <person name="Scott A."/>
            <person name="Toegelov H."/>
            <person name="Fuchs J."/>
            <person name="Mata-Sucre Y."/>
            <person name="Dias Y."/>
            <person name="Vanzela A.L.L."/>
            <person name="Huettel B."/>
            <person name="Almeida C.C.S."/>
            <person name="Simkova H."/>
            <person name="Souza G."/>
            <person name="Pedrosa-Harand A."/>
            <person name="Macas J."/>
            <person name="Mayer K.F.X."/>
            <person name="Houben A."/>
            <person name="Marques A."/>
        </authorList>
    </citation>
    <scope>NUCLEOTIDE SEQUENCE [LARGE SCALE GENOMIC DNA]</scope>
    <source>
        <strain evidence="8">RhyTen1mFocal</strain>
    </source>
</reference>
<dbReference type="InterPro" id="IPR012340">
    <property type="entry name" value="NA-bd_OB-fold"/>
</dbReference>
<evidence type="ECO:0000256" key="4">
    <source>
        <dbReference type="ARBA" id="ARBA00022833"/>
    </source>
</evidence>
<protein>
    <recommendedName>
        <fullName evidence="10">Replication factor A C-terminal domain-containing protein</fullName>
    </recommendedName>
</protein>
<evidence type="ECO:0000256" key="5">
    <source>
        <dbReference type="ARBA" id="ARBA00023125"/>
    </source>
</evidence>
<evidence type="ECO:0000259" key="7">
    <source>
        <dbReference type="Pfam" id="PF08646"/>
    </source>
</evidence>
<evidence type="ECO:0000256" key="2">
    <source>
        <dbReference type="ARBA" id="ARBA00022723"/>
    </source>
</evidence>
<name>A0AAD5ZIU4_9POAL</name>
<dbReference type="Proteomes" id="UP001210211">
    <property type="component" value="Unassembled WGS sequence"/>
</dbReference>
<evidence type="ECO:0008006" key="10">
    <source>
        <dbReference type="Google" id="ProtNLM"/>
    </source>
</evidence>
<organism evidence="8 9">
    <name type="scientific">Rhynchospora tenuis</name>
    <dbReference type="NCBI Taxonomy" id="198213"/>
    <lineage>
        <taxon>Eukaryota</taxon>
        <taxon>Viridiplantae</taxon>
        <taxon>Streptophyta</taxon>
        <taxon>Embryophyta</taxon>
        <taxon>Tracheophyta</taxon>
        <taxon>Spermatophyta</taxon>
        <taxon>Magnoliopsida</taxon>
        <taxon>Liliopsida</taxon>
        <taxon>Poales</taxon>
        <taxon>Cyperaceae</taxon>
        <taxon>Cyperoideae</taxon>
        <taxon>Rhynchosporeae</taxon>
        <taxon>Rhynchospora</taxon>
    </lineage>
</organism>
<comment type="caution">
    <text evidence="8">The sequence shown here is derived from an EMBL/GenBank/DDBJ whole genome shotgun (WGS) entry which is preliminary data.</text>
</comment>
<keyword evidence="2" id="KW-0479">Metal-binding</keyword>
<sequence>MATLVTIADLPNYRHSVKIQARFFKIWDAMGPTNPGIWYRGCVLIDKSGTVISGKISNEDYQRLAPVLTEGRICEIGPFSIVPSPDTYRTVPGKFMINFTSQTIVTPLSIPDSEIPRYHFDFKRLESVEVYGLKAFSGTKFYFDKTIPEIAEFAKSLPTNLPAMVLDTHGPPYNGIAASNRMGGTLPAEVQRLTVSAFLSLHVDKYSKTPYQCVATIVDLDNRYEWHYKACCKCARKLQNLDTVPECRKCGVQRNDFQHWYKLELQIKDQTATAVVNALGKVATVITGIEVATTVKKKDDAENGIPDELLAIIGKSFLFTIIPKEHPNYAGVRLNTVARADPLPPDVAPPFVLTPARIHGMGVDRVLSNFVSPPMAAPASNVFGGGNEAQHMSKELKFSAMEAQEREGRKKWVEARVCSQGDPFI</sequence>
<dbReference type="CDD" id="cd04480">
    <property type="entry name" value="RPA1_DBD_A_like"/>
    <property type="match status" value="1"/>
</dbReference>
<dbReference type="PANTHER" id="PTHR47165">
    <property type="entry name" value="OS03G0429900 PROTEIN"/>
    <property type="match status" value="1"/>
</dbReference>
<keyword evidence="9" id="KW-1185">Reference proteome</keyword>
<gene>
    <name evidence="8" type="ORF">LUZ61_002409</name>
</gene>
<keyword evidence="4" id="KW-0862">Zinc</keyword>